<evidence type="ECO:0000313" key="1">
    <source>
        <dbReference type="EMBL" id="CAF2874520.1"/>
    </source>
</evidence>
<dbReference type="Gene3D" id="1.20.1050.10">
    <property type="match status" value="1"/>
</dbReference>
<dbReference type="InterPro" id="IPR040079">
    <property type="entry name" value="Glutathione_S-Trfase"/>
</dbReference>
<dbReference type="Gene3D" id="3.40.30.10">
    <property type="entry name" value="Glutaredoxin"/>
    <property type="match status" value="1"/>
</dbReference>
<dbReference type="SFLD" id="SFLDS00019">
    <property type="entry name" value="Glutathione_Transferase_(cytos"/>
    <property type="match status" value="1"/>
</dbReference>
<reference evidence="1" key="1">
    <citation type="submission" date="2021-02" db="EMBL/GenBank/DDBJ databases">
        <authorList>
            <person name="Bekaert M."/>
        </authorList>
    </citation>
    <scope>NUCLEOTIDE SEQUENCE</scope>
    <source>
        <strain evidence="1">IoA-00</strain>
    </source>
</reference>
<accession>A0A7R8CRX2</accession>
<dbReference type="InterPro" id="IPR036249">
    <property type="entry name" value="Thioredoxin-like_sf"/>
</dbReference>
<dbReference type="FunFam" id="3.40.30.10:FF:000034">
    <property type="entry name" value="glutathione S-transferase 1"/>
    <property type="match status" value="1"/>
</dbReference>
<proteinExistence type="predicted"/>
<dbReference type="PANTHER" id="PTHR43969">
    <property type="entry name" value="GLUTATHIONE S TRANSFERASE D10, ISOFORM A-RELATED"/>
    <property type="match status" value="1"/>
</dbReference>
<dbReference type="EC" id="2.5.1.18" evidence="1"/>
<dbReference type="Pfam" id="PF13417">
    <property type="entry name" value="GST_N_3"/>
    <property type="match status" value="1"/>
</dbReference>
<keyword evidence="1" id="KW-0808">Transferase</keyword>
<keyword evidence="2" id="KW-1185">Reference proteome</keyword>
<dbReference type="SFLD" id="SFLDG00358">
    <property type="entry name" value="Main_(cytGST)"/>
    <property type="match status" value="1"/>
</dbReference>
<dbReference type="SUPFAM" id="SSF47616">
    <property type="entry name" value="GST C-terminal domain-like"/>
    <property type="match status" value="1"/>
</dbReference>
<dbReference type="SUPFAM" id="SSF52833">
    <property type="entry name" value="Thioredoxin-like"/>
    <property type="match status" value="1"/>
</dbReference>
<dbReference type="CDD" id="cd03045">
    <property type="entry name" value="GST_N_Delta_Epsilon"/>
    <property type="match status" value="1"/>
</dbReference>
<dbReference type="PROSITE" id="PS50404">
    <property type="entry name" value="GST_NTER"/>
    <property type="match status" value="1"/>
</dbReference>
<dbReference type="OrthoDB" id="2309723at2759"/>
<dbReference type="AlphaFoldDB" id="A0A7R8CRX2"/>
<sequence>MYEIIVPKTQDDIDHGIEISSSHVRKRLRDLESVKNAETETTKPIRFQSAKMGVSEWTLRKAIKNAAGKYQAWRWNDKKIYLLAACQVRYTNIESLKAAVNHEGSAMDKNYGKKLCVNFCKRLEAIINSIVESIYLSSLDDPIPQILLNLKEMGWSNIELYYNPGSPHCRAVLMCIKALDLDVELSKLDLYQKFEHRRPWFVKLNPQHTLPTLKDEDFVLWESRAIMSYLVNKYGDTKSSTSSLYPKDPKLRAIVDRILFFDIGTLYKNIIDYFHPIIMYGDDGNEQKENALKTSLDILDTMVKEGGGCLFGIDYSITGYKNLSSYVEGLKKSLSYYDECNKKGIEIFRAWVNSKKTPSNAHEDTKEKS</sequence>
<dbReference type="Proteomes" id="UP000675881">
    <property type="component" value="Chromosome 2"/>
</dbReference>
<dbReference type="PANTHER" id="PTHR43969:SF9">
    <property type="entry name" value="GLUTATHIONE S TRANSFERASE D10, ISOFORM A-RELATED"/>
    <property type="match status" value="1"/>
</dbReference>
<organism evidence="1 2">
    <name type="scientific">Lepeophtheirus salmonis</name>
    <name type="common">Salmon louse</name>
    <name type="synonym">Caligus salmonis</name>
    <dbReference type="NCBI Taxonomy" id="72036"/>
    <lineage>
        <taxon>Eukaryota</taxon>
        <taxon>Metazoa</taxon>
        <taxon>Ecdysozoa</taxon>
        <taxon>Arthropoda</taxon>
        <taxon>Crustacea</taxon>
        <taxon>Multicrustacea</taxon>
        <taxon>Hexanauplia</taxon>
        <taxon>Copepoda</taxon>
        <taxon>Siphonostomatoida</taxon>
        <taxon>Caligidae</taxon>
        <taxon>Lepeophtheirus</taxon>
    </lineage>
</organism>
<evidence type="ECO:0000313" key="2">
    <source>
        <dbReference type="Proteomes" id="UP000675881"/>
    </source>
</evidence>
<dbReference type="EMBL" id="HG994581">
    <property type="protein sequence ID" value="CAF2874520.1"/>
    <property type="molecule type" value="Genomic_DNA"/>
</dbReference>
<dbReference type="InterPro" id="IPR036282">
    <property type="entry name" value="Glutathione-S-Trfase_C_sf"/>
</dbReference>
<dbReference type="InterPro" id="IPR004045">
    <property type="entry name" value="Glutathione_S-Trfase_N"/>
</dbReference>
<dbReference type="GO" id="GO:0006749">
    <property type="term" value="P:glutathione metabolic process"/>
    <property type="evidence" value="ECO:0007669"/>
    <property type="project" value="TreeGrafter"/>
</dbReference>
<protein>
    <submittedName>
        <fullName evidence="1">GST</fullName>
        <ecNumber evidence="1">2.5.1.18</ecNumber>
    </submittedName>
</protein>
<name>A0A7R8CRX2_LEPSM</name>
<dbReference type="GO" id="GO:0004364">
    <property type="term" value="F:glutathione transferase activity"/>
    <property type="evidence" value="ECO:0007669"/>
    <property type="project" value="UniProtKB-EC"/>
</dbReference>
<gene>
    <name evidence="1" type="ORF">LSAA_6308</name>
</gene>